<comment type="caution">
    <text evidence="1">The sequence shown here is derived from an EMBL/GenBank/DDBJ whole genome shotgun (WGS) entry which is preliminary data.</text>
</comment>
<dbReference type="SFLD" id="SFLDG01135">
    <property type="entry name" value="C1.5.6:_HAD__Beta-PGM__Phospha"/>
    <property type="match status" value="1"/>
</dbReference>
<sequence>MEDICIMKACIFDLDGTLTDTLESLAFSVKETLKEMGLPQITTDECLSFVGNGARYLMERSLEAAGDRELSRIEEGMEVYGRIFDENCTYLVTPYEGITGTLMQMKDKGIKLAVLSNKPHRQTKKVVERIFGEDVFDCVQGQKEGIARKPDPAGIYRLLEEMQAGREECLYVGDSEVDVETGRNAGVRMVGVSWGFRSREVLRAAGAGTIIDSPEELMQFV</sequence>
<dbReference type="Pfam" id="PF13419">
    <property type="entry name" value="HAD_2"/>
    <property type="match status" value="1"/>
</dbReference>
<protein>
    <submittedName>
        <fullName evidence="1">HAD family hydrolase</fullName>
    </submittedName>
</protein>
<accession>A0A844F7L8</accession>
<dbReference type="InterPro" id="IPR023198">
    <property type="entry name" value="PGP-like_dom2"/>
</dbReference>
<dbReference type="PANTHER" id="PTHR43434:SF1">
    <property type="entry name" value="PHOSPHOGLYCOLATE PHOSPHATASE"/>
    <property type="match status" value="1"/>
</dbReference>
<dbReference type="AlphaFoldDB" id="A0A844F7L8"/>
<proteinExistence type="predicted"/>
<dbReference type="InterPro" id="IPR006439">
    <property type="entry name" value="HAD-SF_hydro_IA"/>
</dbReference>
<dbReference type="EMBL" id="VUMB01000004">
    <property type="protein sequence ID" value="MSS39217.1"/>
    <property type="molecule type" value="Genomic_DNA"/>
</dbReference>
<dbReference type="Proteomes" id="UP000462363">
    <property type="component" value="Unassembled WGS sequence"/>
</dbReference>
<dbReference type="InterPro" id="IPR050155">
    <property type="entry name" value="HAD-like_hydrolase_sf"/>
</dbReference>
<name>A0A844F7L8_CLOSV</name>
<dbReference type="NCBIfam" id="TIGR01549">
    <property type="entry name" value="HAD-SF-IA-v1"/>
    <property type="match status" value="1"/>
</dbReference>
<reference evidence="1 2" key="1">
    <citation type="submission" date="2019-08" db="EMBL/GenBank/DDBJ databases">
        <title>In-depth cultivation of the pig gut microbiome towards novel bacterial diversity and tailored functional studies.</title>
        <authorList>
            <person name="Wylensek D."/>
            <person name="Hitch T.C.A."/>
            <person name="Clavel T."/>
        </authorList>
    </citation>
    <scope>NUCLEOTIDE SEQUENCE [LARGE SCALE GENOMIC DNA]</scope>
    <source>
        <strain evidence="1 2">BL-389-WT-3D</strain>
    </source>
</reference>
<dbReference type="InterPro" id="IPR036412">
    <property type="entry name" value="HAD-like_sf"/>
</dbReference>
<evidence type="ECO:0000313" key="1">
    <source>
        <dbReference type="EMBL" id="MSS39217.1"/>
    </source>
</evidence>
<organism evidence="1 2">
    <name type="scientific">Clostridium scindens (strain JCM 10418 / VPI 12708)</name>
    <dbReference type="NCBI Taxonomy" id="29347"/>
    <lineage>
        <taxon>Bacteria</taxon>
        <taxon>Bacillati</taxon>
        <taxon>Bacillota</taxon>
        <taxon>Clostridia</taxon>
        <taxon>Lachnospirales</taxon>
        <taxon>Lachnospiraceae</taxon>
    </lineage>
</organism>
<gene>
    <name evidence="1" type="ORF">FYJ37_02310</name>
</gene>
<dbReference type="GO" id="GO:0006281">
    <property type="term" value="P:DNA repair"/>
    <property type="evidence" value="ECO:0007669"/>
    <property type="project" value="TreeGrafter"/>
</dbReference>
<dbReference type="SFLD" id="SFLDG01129">
    <property type="entry name" value="C1.5:_HAD__Beta-PGM__Phosphata"/>
    <property type="match status" value="1"/>
</dbReference>
<dbReference type="InterPro" id="IPR023214">
    <property type="entry name" value="HAD_sf"/>
</dbReference>
<dbReference type="Gene3D" id="3.40.50.1000">
    <property type="entry name" value="HAD superfamily/HAD-like"/>
    <property type="match status" value="1"/>
</dbReference>
<dbReference type="SFLD" id="SFLDS00003">
    <property type="entry name" value="Haloacid_Dehalogenase"/>
    <property type="match status" value="1"/>
</dbReference>
<dbReference type="SUPFAM" id="SSF56784">
    <property type="entry name" value="HAD-like"/>
    <property type="match status" value="1"/>
</dbReference>
<dbReference type="PRINTS" id="PR00413">
    <property type="entry name" value="HADHALOGNASE"/>
</dbReference>
<keyword evidence="1" id="KW-0378">Hydrolase</keyword>
<dbReference type="InterPro" id="IPR041492">
    <property type="entry name" value="HAD_2"/>
</dbReference>
<dbReference type="FunFam" id="3.40.50.1000:FF:000022">
    <property type="entry name" value="Phosphoglycolate phosphatase"/>
    <property type="match status" value="1"/>
</dbReference>
<dbReference type="PANTHER" id="PTHR43434">
    <property type="entry name" value="PHOSPHOGLYCOLATE PHOSPHATASE"/>
    <property type="match status" value="1"/>
</dbReference>
<dbReference type="Gene3D" id="1.10.150.240">
    <property type="entry name" value="Putative phosphatase, domain 2"/>
    <property type="match status" value="1"/>
</dbReference>
<dbReference type="GO" id="GO:0008967">
    <property type="term" value="F:phosphoglycolate phosphatase activity"/>
    <property type="evidence" value="ECO:0007669"/>
    <property type="project" value="TreeGrafter"/>
</dbReference>
<dbReference type="GO" id="GO:0005829">
    <property type="term" value="C:cytosol"/>
    <property type="evidence" value="ECO:0007669"/>
    <property type="project" value="TreeGrafter"/>
</dbReference>
<evidence type="ECO:0000313" key="2">
    <source>
        <dbReference type="Proteomes" id="UP000462363"/>
    </source>
</evidence>